<reference evidence="3" key="1">
    <citation type="submission" date="2020-11" db="EMBL/GenBank/DDBJ databases">
        <authorList>
            <person name="Konstantinou D."/>
            <person name="Gkelis S."/>
            <person name="Popin R."/>
            <person name="Fewer D."/>
            <person name="Sivonen K."/>
        </authorList>
    </citation>
    <scope>NUCLEOTIDE SEQUENCE</scope>
    <source>
        <strain evidence="3">TAU-MAC 1115</strain>
    </source>
</reference>
<organism evidence="3 4">
    <name type="scientific">Leptothoe spongobia TAU-MAC 1115</name>
    <dbReference type="NCBI Taxonomy" id="1967444"/>
    <lineage>
        <taxon>Bacteria</taxon>
        <taxon>Bacillati</taxon>
        <taxon>Cyanobacteriota</taxon>
        <taxon>Cyanophyceae</taxon>
        <taxon>Nodosilineales</taxon>
        <taxon>Cymatolegaceae</taxon>
        <taxon>Leptothoe</taxon>
        <taxon>Leptothoe spongobia</taxon>
    </lineage>
</organism>
<dbReference type="PANTHER" id="PTHR31876">
    <property type="entry name" value="COV-LIKE PROTEIN 1"/>
    <property type="match status" value="1"/>
</dbReference>
<reference evidence="3" key="2">
    <citation type="journal article" date="2021" name="Mar. Drugs">
        <title>Genome Reduction and Secondary Metabolism of the Marine Sponge-Associated Cyanobacterium Leptothoe.</title>
        <authorList>
            <person name="Konstantinou D."/>
            <person name="Popin R.V."/>
            <person name="Fewer D.P."/>
            <person name="Sivonen K."/>
            <person name="Gkelis S."/>
        </authorList>
    </citation>
    <scope>NUCLEOTIDE SEQUENCE</scope>
    <source>
        <strain evidence="3">TAU-MAC 1115</strain>
    </source>
</reference>
<gene>
    <name evidence="3" type="ORF">IXB50_01865</name>
</gene>
<keyword evidence="4" id="KW-1185">Reference proteome</keyword>
<dbReference type="Pfam" id="PF04367">
    <property type="entry name" value="DUF502"/>
    <property type="match status" value="1"/>
</dbReference>
<accession>A0A947DBM8</accession>
<dbReference type="RefSeq" id="WP_215607243.1">
    <property type="nucleotide sequence ID" value="NZ_JADOES010000003.1"/>
</dbReference>
<dbReference type="EMBL" id="JADOES010000003">
    <property type="protein sequence ID" value="MBT9314168.1"/>
    <property type="molecule type" value="Genomic_DNA"/>
</dbReference>
<feature type="compositionally biased region" description="Basic and acidic residues" evidence="1">
    <location>
        <begin position="247"/>
        <end position="258"/>
    </location>
</feature>
<dbReference type="Proteomes" id="UP000717364">
    <property type="component" value="Unassembled WGS sequence"/>
</dbReference>
<dbReference type="AlphaFoldDB" id="A0A947DBM8"/>
<dbReference type="InterPro" id="IPR007462">
    <property type="entry name" value="COV1-like"/>
</dbReference>
<evidence type="ECO:0000256" key="2">
    <source>
        <dbReference type="SAM" id="Phobius"/>
    </source>
</evidence>
<keyword evidence="2" id="KW-0472">Membrane</keyword>
<feature type="transmembrane region" description="Helical" evidence="2">
    <location>
        <begin position="12"/>
        <end position="38"/>
    </location>
</feature>
<name>A0A947DBM8_9CYAN</name>
<protein>
    <submittedName>
        <fullName evidence="3">DUF502 domain-containing protein</fullName>
    </submittedName>
</protein>
<proteinExistence type="predicted"/>
<sequence>MLKNFQQGLKNDLIAGLLVVIPLATTIWLTITVASWVIRALTSFPKQLNPFVDLHPALVALFNLGVGFSVPLLAILLIGLMARNIAGRWLLDFGERLLQSIPLAGSVYKTLKQLLETVFQDTKSQFSRVVLVEYPRRGIWAIAFVTSSVTSMNPDSSMLSVFVPTTPNPTSGWYAVVPETDVVNLTISIEEAFKVLLSGGIVGPNLAEALVAKEDSEPPQLPPGETQAVSSDLSTAQPSSSPNAESSETRAESPETRVELVNIDQPG</sequence>
<evidence type="ECO:0000313" key="3">
    <source>
        <dbReference type="EMBL" id="MBT9314168.1"/>
    </source>
</evidence>
<evidence type="ECO:0000313" key="4">
    <source>
        <dbReference type="Proteomes" id="UP000717364"/>
    </source>
</evidence>
<comment type="caution">
    <text evidence="3">The sequence shown here is derived from an EMBL/GenBank/DDBJ whole genome shotgun (WGS) entry which is preliminary data.</text>
</comment>
<feature type="compositionally biased region" description="Polar residues" evidence="1">
    <location>
        <begin position="227"/>
        <end position="246"/>
    </location>
</feature>
<feature type="transmembrane region" description="Helical" evidence="2">
    <location>
        <begin position="58"/>
        <end position="80"/>
    </location>
</feature>
<dbReference type="PANTHER" id="PTHR31876:SF26">
    <property type="entry name" value="PROTEIN LIKE COV 2"/>
    <property type="match status" value="1"/>
</dbReference>
<keyword evidence="2" id="KW-1133">Transmembrane helix</keyword>
<feature type="region of interest" description="Disordered" evidence="1">
    <location>
        <begin position="214"/>
        <end position="267"/>
    </location>
</feature>
<keyword evidence="2" id="KW-0812">Transmembrane</keyword>
<evidence type="ECO:0000256" key="1">
    <source>
        <dbReference type="SAM" id="MobiDB-lite"/>
    </source>
</evidence>